<comment type="caution">
    <text evidence="1">The sequence shown here is derived from an EMBL/GenBank/DDBJ whole genome shotgun (WGS) entry which is preliminary data.</text>
</comment>
<sequence length="154" mass="16924">MCIAWGMPFHRICNGYQRQREGKHGPKGGVAKHFRGPYFPEIFDDLGPYVLAKVTFAYDAGGTMKAWNIAGTEAKQVRVHFIQRKCDGEAFNLHDLDGASLGVRDLTLEALQSLLATTPPIATKSEPVQSTSAALRYCNLEDFLEHLGVDQTGG</sequence>
<organism evidence="1 2">
    <name type="scientific">Symbiodinium microadriaticum</name>
    <name type="common">Dinoflagellate</name>
    <name type="synonym">Zooxanthella microadriatica</name>
    <dbReference type="NCBI Taxonomy" id="2951"/>
    <lineage>
        <taxon>Eukaryota</taxon>
        <taxon>Sar</taxon>
        <taxon>Alveolata</taxon>
        <taxon>Dinophyceae</taxon>
        <taxon>Suessiales</taxon>
        <taxon>Symbiodiniaceae</taxon>
        <taxon>Symbiodinium</taxon>
    </lineage>
</organism>
<dbReference type="Proteomes" id="UP000186817">
    <property type="component" value="Unassembled WGS sequence"/>
</dbReference>
<proteinExistence type="predicted"/>
<feature type="non-terminal residue" evidence="1">
    <location>
        <position position="154"/>
    </location>
</feature>
<protein>
    <submittedName>
        <fullName evidence="1">Uncharacterized protein</fullName>
    </submittedName>
</protein>
<reference evidence="1 2" key="1">
    <citation type="submission" date="2016-02" db="EMBL/GenBank/DDBJ databases">
        <title>Genome analysis of coral dinoflagellate symbionts highlights evolutionary adaptations to a symbiotic lifestyle.</title>
        <authorList>
            <person name="Aranda M."/>
            <person name="Li Y."/>
            <person name="Liew Y.J."/>
            <person name="Baumgarten S."/>
            <person name="Simakov O."/>
            <person name="Wilson M."/>
            <person name="Piel J."/>
            <person name="Ashoor H."/>
            <person name="Bougouffa S."/>
            <person name="Bajic V.B."/>
            <person name="Ryu T."/>
            <person name="Ravasi T."/>
            <person name="Bayer T."/>
            <person name="Micklem G."/>
            <person name="Kim H."/>
            <person name="Bhak J."/>
            <person name="Lajeunesse T.C."/>
            <person name="Voolstra C.R."/>
        </authorList>
    </citation>
    <scope>NUCLEOTIDE SEQUENCE [LARGE SCALE GENOMIC DNA]</scope>
    <source>
        <strain evidence="1 2">CCMP2467</strain>
    </source>
</reference>
<dbReference type="EMBL" id="LSRX01001558">
    <property type="protein sequence ID" value="OLP78824.1"/>
    <property type="molecule type" value="Genomic_DNA"/>
</dbReference>
<name>A0A1Q9C7B7_SYMMI</name>
<keyword evidence="2" id="KW-1185">Reference proteome</keyword>
<dbReference type="AlphaFoldDB" id="A0A1Q9C7B7"/>
<accession>A0A1Q9C7B7</accession>
<evidence type="ECO:0000313" key="1">
    <source>
        <dbReference type="EMBL" id="OLP78824.1"/>
    </source>
</evidence>
<evidence type="ECO:0000313" key="2">
    <source>
        <dbReference type="Proteomes" id="UP000186817"/>
    </source>
</evidence>
<gene>
    <name evidence="1" type="ORF">AK812_SmicGene40959</name>
</gene>